<feature type="compositionally biased region" description="Basic and acidic residues" evidence="1">
    <location>
        <begin position="7"/>
        <end position="18"/>
    </location>
</feature>
<feature type="compositionally biased region" description="Low complexity" evidence="1">
    <location>
        <begin position="46"/>
        <end position="55"/>
    </location>
</feature>
<feature type="compositionally biased region" description="Polar residues" evidence="1">
    <location>
        <begin position="150"/>
        <end position="190"/>
    </location>
</feature>
<feature type="compositionally biased region" description="Polar residues" evidence="1">
    <location>
        <begin position="1151"/>
        <end position="1173"/>
    </location>
</feature>
<feature type="region of interest" description="Disordered" evidence="1">
    <location>
        <begin position="1"/>
        <end position="246"/>
    </location>
</feature>
<feature type="region of interest" description="Disordered" evidence="1">
    <location>
        <begin position="1367"/>
        <end position="1440"/>
    </location>
</feature>
<feature type="compositionally biased region" description="Basic and acidic residues" evidence="1">
    <location>
        <begin position="745"/>
        <end position="764"/>
    </location>
</feature>
<evidence type="ECO:0000313" key="3">
    <source>
        <dbReference type="Proteomes" id="UP000735302"/>
    </source>
</evidence>
<dbReference type="Gene3D" id="3.10.490.10">
    <property type="entry name" value="Gamma-glutamyl cyclotransferase-like"/>
    <property type="match status" value="1"/>
</dbReference>
<evidence type="ECO:0000256" key="1">
    <source>
        <dbReference type="SAM" id="MobiDB-lite"/>
    </source>
</evidence>
<accession>A0AAV4BFR9</accession>
<feature type="region of interest" description="Disordered" evidence="1">
    <location>
        <begin position="1151"/>
        <end position="1181"/>
    </location>
</feature>
<dbReference type="SUPFAM" id="SSF110857">
    <property type="entry name" value="Gamma-glutamyl cyclotransferase-like"/>
    <property type="match status" value="1"/>
</dbReference>
<dbReference type="InterPro" id="IPR036568">
    <property type="entry name" value="GGCT-like_sf"/>
</dbReference>
<feature type="compositionally biased region" description="Low complexity" evidence="1">
    <location>
        <begin position="372"/>
        <end position="386"/>
    </location>
</feature>
<proteinExistence type="predicted"/>
<reference evidence="2 3" key="1">
    <citation type="journal article" date="2021" name="Elife">
        <title>Chloroplast acquisition without the gene transfer in kleptoplastic sea slugs, Plakobranchus ocellatus.</title>
        <authorList>
            <person name="Maeda T."/>
            <person name="Takahashi S."/>
            <person name="Yoshida T."/>
            <person name="Shimamura S."/>
            <person name="Takaki Y."/>
            <person name="Nagai Y."/>
            <person name="Toyoda A."/>
            <person name="Suzuki Y."/>
            <person name="Arimoto A."/>
            <person name="Ishii H."/>
            <person name="Satoh N."/>
            <person name="Nishiyama T."/>
            <person name="Hasebe M."/>
            <person name="Maruyama T."/>
            <person name="Minagawa J."/>
            <person name="Obokata J."/>
            <person name="Shigenobu S."/>
        </authorList>
    </citation>
    <scope>NUCLEOTIDE SEQUENCE [LARGE SCALE GENOMIC DNA]</scope>
</reference>
<sequence length="1771" mass="194593">MSVIADQGDKNFENKENEGATESNLALAQNGDGDVNATLDLRDAAVDSASRVSSPRRVRDIHLDGSVDNMPNVDPYMLDDKDLDIQSEDDGNAGSVYSDLTGRSWKSPRTPRMKPHSAASSQPRSSIASRARQIKDHEVEPFLSIDLLPQSGTTRSEQKHTGQLRSSIRGSSCQTLASGISSESMSQRSGKNFIRTGKPRVLSAASSYSSPVKQPPKPNHHVKMPFKQTNASKASAKTPTNTPSQGLTERTAVATHVFHKILKEQKPSRTTYIQGRLLKARLKPLEPVQPSGPTIHQCRGIIAETRAYSQSHSRTFQGWKAIMAGGATAHQLVHHPHLPDTALADMVRANSNGGVIDPRDMRSGSVCESVHQTSQASSSSSPTPRDLVNDELEDDVLENDELPLNLQREIEHTDEAEAILGADFDGLPSDLNSFVNQRNLNSAPSPSSRSGPVHCDEDITDLCGPDLKGLTPQTSRLGLSPNEEFTPDAEHCVGKEADMTRDTGSDRVIPLSTSVGVASVDNYGTESVISGSTSFQPSDKGDYSSTVQPAPSRGRRPQSASYPQKPALLRLASGRPKTAVDSSSRKAVRFADQPSAAASVADEKPEVTNTSKGRKSCRPQSLDSGFHDRDDSEDGQGKSKGSNTFLTQQNIQTPKGCGSETDSLSKQKGADGSAHERKALTKEEEPSSHEFTYSSESVLPDKDAHSTALGKVYELKSASLTYVDQTKPKPKINSAKGKKGAVSDVKQKLDDRFAMYQTKKEMKNKNNSTRRSKHAGMRQKTVGGKGDHEDRDGEERQPFDKDTELRQVVRKFFKPADYSDSSQRSVRPQSGQSRKEKALKLLKAKTRSVNTRPFSASTYSDREIVAKRLSSSRSGKNMRPKSAETFSEKTQILSKHGLLKSHGQNDSAPDRSCVGSYTISVRPKEQIATDISEQTAAVNDVNISEHDQSIQVPLSEAKATCSASSRPKSGSKVTFASKNEYEGGAMRVTRNSRSVKPRLSSVVSQDSCRTTSSGFGDDGILDADLMWNELSSDDSDSDNDGLVDCTGSRPNELVTEEDFFMAKFDLLDLEFEAAKAELRQENLKSAMKQRHLENRHQKNVSYPATQCLIESLPLNHGKSNIVGDTQIFKSQSPYQPPSTQSVFLTHTNDAPINVTPKTQSNKFTRKLSSADSIKSSRKPKESEMSELLCLEKLSSIMAVHQRAELPEEAILSVHLYEKTNVYVEESSHHKSRASQNLKTKKSPLMSSKVNELTPENLIDAAPVEGKNKGEECSETSYISESTASDKAAELELRKEETKKEMQRDYPMLLGVKVNQQEPEIKSESGLQNCYEDVKFGAEKACVVQENLDQYSNYQEMLLAYRRHCIQGSDESDSDSEENTFKRLSRPKHTQGQQRRQQNKARKTSRNLEGKLDNLGSLTTKDTKPRPVSATTNDSGWESDCQQSSQYAQLLKQTAESKNLEINSQLGPHYDHLLTGSNSFQCVANTPSSPTNLNEQVFANDFVPSENNQTSCNGLSKNKTQVDIQVCPQSDHGSRQTQDSQKETCRDGGNLEVVAHAKKFSKKPSDVVEEDPMSVLCQVPPLCFKLNARPPEGFLYYFAYGPNMSSDRLCTYLQCESPPTKFWALLFGFGLVFNKKGSNAEAVGGFPNLEYNRTSSVEGCIFQLTPAQLERLDAFMDYPRTHEHVVLPVWMSNSKNSNPSEDLGVAQYCVPAVTYIAQNEATFTDPVQANEFAVAQCIRAAADTCSSAYKDHLNSFSTFAENFTTPLAITAV</sequence>
<feature type="compositionally biased region" description="Polar residues" evidence="1">
    <location>
        <begin position="1428"/>
        <end position="1440"/>
    </location>
</feature>
<feature type="region of interest" description="Disordered" evidence="1">
    <location>
        <begin position="867"/>
        <end position="890"/>
    </location>
</feature>
<name>A0AAV4BFR9_9GAST</name>
<dbReference type="EMBL" id="BLXT01004871">
    <property type="protein sequence ID" value="GFO17709.1"/>
    <property type="molecule type" value="Genomic_DNA"/>
</dbReference>
<feature type="region of interest" description="Disordered" evidence="1">
    <location>
        <begin position="725"/>
        <end position="836"/>
    </location>
</feature>
<keyword evidence="3" id="KW-1185">Reference proteome</keyword>
<feature type="compositionally biased region" description="Basic residues" evidence="1">
    <location>
        <begin position="768"/>
        <end position="777"/>
    </location>
</feature>
<gene>
    <name evidence="2" type="ORF">PoB_004421400</name>
</gene>
<evidence type="ECO:0000313" key="2">
    <source>
        <dbReference type="EMBL" id="GFO17709.1"/>
    </source>
</evidence>
<dbReference type="Proteomes" id="UP000735302">
    <property type="component" value="Unassembled WGS sequence"/>
</dbReference>
<comment type="caution">
    <text evidence="2">The sequence shown here is derived from an EMBL/GenBank/DDBJ whole genome shotgun (WGS) entry which is preliminary data.</text>
</comment>
<dbReference type="CDD" id="cd06661">
    <property type="entry name" value="GGCT_like"/>
    <property type="match status" value="1"/>
</dbReference>
<feature type="compositionally biased region" description="Polar residues" evidence="1">
    <location>
        <begin position="227"/>
        <end position="246"/>
    </location>
</feature>
<dbReference type="InterPro" id="IPR013024">
    <property type="entry name" value="GGCT-like"/>
</dbReference>
<evidence type="ECO:0008006" key="4">
    <source>
        <dbReference type="Google" id="ProtNLM"/>
    </source>
</evidence>
<feature type="region of interest" description="Disordered" evidence="1">
    <location>
        <begin position="351"/>
        <end position="388"/>
    </location>
</feature>
<protein>
    <recommendedName>
        <fullName evidence="4">Gamma-glutamylcyclotransferase</fullName>
    </recommendedName>
</protein>
<feature type="compositionally biased region" description="Polar residues" evidence="1">
    <location>
        <begin position="530"/>
        <end position="549"/>
    </location>
</feature>
<feature type="compositionally biased region" description="Polar residues" evidence="1">
    <location>
        <begin position="639"/>
        <end position="653"/>
    </location>
</feature>
<feature type="compositionally biased region" description="Polar residues" evidence="1">
    <location>
        <begin position="118"/>
        <end position="128"/>
    </location>
</feature>
<organism evidence="2 3">
    <name type="scientific">Plakobranchus ocellatus</name>
    <dbReference type="NCBI Taxonomy" id="259542"/>
    <lineage>
        <taxon>Eukaryota</taxon>
        <taxon>Metazoa</taxon>
        <taxon>Spiralia</taxon>
        <taxon>Lophotrochozoa</taxon>
        <taxon>Mollusca</taxon>
        <taxon>Gastropoda</taxon>
        <taxon>Heterobranchia</taxon>
        <taxon>Euthyneura</taxon>
        <taxon>Panpulmonata</taxon>
        <taxon>Sacoglossa</taxon>
        <taxon>Placobranchoidea</taxon>
        <taxon>Plakobranchidae</taxon>
        <taxon>Plakobranchus</taxon>
    </lineage>
</organism>
<feature type="compositionally biased region" description="Polar residues" evidence="1">
    <location>
        <begin position="819"/>
        <end position="832"/>
    </location>
</feature>
<feature type="compositionally biased region" description="Basic and acidic residues" evidence="1">
    <location>
        <begin position="785"/>
        <end position="807"/>
    </location>
</feature>
<feature type="compositionally biased region" description="Basic and acidic residues" evidence="1">
    <location>
        <begin position="663"/>
        <end position="688"/>
    </location>
</feature>
<feature type="region of interest" description="Disordered" evidence="1">
    <location>
        <begin position="530"/>
        <end position="701"/>
    </location>
</feature>